<comment type="caution">
    <text evidence="2">The sequence shown here is derived from an EMBL/GenBank/DDBJ whole genome shotgun (WGS) entry which is preliminary data.</text>
</comment>
<keyword evidence="1" id="KW-1133">Transmembrane helix</keyword>
<sequence>MSVVYTVLSSQPPVFRLSIRSLRSSVTSGRPCDCLRRCTSNAVNPPGSSNARRRMQSAMQQATSLLLGLMWLMAFIYFNKRVLDVSRGSRLTATSGPAPDQLG</sequence>
<protein>
    <submittedName>
        <fullName evidence="2">Uncharacterized protein</fullName>
    </submittedName>
</protein>
<dbReference type="EMBL" id="BLLF01003104">
    <property type="protein sequence ID" value="GFH26359.1"/>
    <property type="molecule type" value="Genomic_DNA"/>
</dbReference>
<proteinExistence type="predicted"/>
<evidence type="ECO:0000313" key="2">
    <source>
        <dbReference type="EMBL" id="GFH26359.1"/>
    </source>
</evidence>
<keyword evidence="1" id="KW-0812">Transmembrane</keyword>
<organism evidence="2 3">
    <name type="scientific">Haematococcus lacustris</name>
    <name type="common">Green alga</name>
    <name type="synonym">Haematococcus pluvialis</name>
    <dbReference type="NCBI Taxonomy" id="44745"/>
    <lineage>
        <taxon>Eukaryota</taxon>
        <taxon>Viridiplantae</taxon>
        <taxon>Chlorophyta</taxon>
        <taxon>core chlorophytes</taxon>
        <taxon>Chlorophyceae</taxon>
        <taxon>CS clade</taxon>
        <taxon>Chlamydomonadales</taxon>
        <taxon>Haematococcaceae</taxon>
        <taxon>Haematococcus</taxon>
    </lineage>
</organism>
<reference evidence="2 3" key="1">
    <citation type="submission" date="2020-02" db="EMBL/GenBank/DDBJ databases">
        <title>Draft genome sequence of Haematococcus lacustris strain NIES-144.</title>
        <authorList>
            <person name="Morimoto D."/>
            <person name="Nakagawa S."/>
            <person name="Yoshida T."/>
            <person name="Sawayama S."/>
        </authorList>
    </citation>
    <scope>NUCLEOTIDE SEQUENCE [LARGE SCALE GENOMIC DNA]</scope>
    <source>
        <strain evidence="2 3">NIES-144</strain>
    </source>
</reference>
<accession>A0A6A0A1G2</accession>
<dbReference type="Proteomes" id="UP000485058">
    <property type="component" value="Unassembled WGS sequence"/>
</dbReference>
<keyword evidence="3" id="KW-1185">Reference proteome</keyword>
<keyword evidence="1" id="KW-0472">Membrane</keyword>
<evidence type="ECO:0000313" key="3">
    <source>
        <dbReference type="Proteomes" id="UP000485058"/>
    </source>
</evidence>
<gene>
    <name evidence="2" type="ORF">HaLaN_24496</name>
</gene>
<evidence type="ECO:0000256" key="1">
    <source>
        <dbReference type="SAM" id="Phobius"/>
    </source>
</evidence>
<feature type="transmembrane region" description="Helical" evidence="1">
    <location>
        <begin position="62"/>
        <end position="78"/>
    </location>
</feature>
<name>A0A6A0A1G2_HAELA</name>
<dbReference type="AlphaFoldDB" id="A0A6A0A1G2"/>